<dbReference type="PRINTS" id="PR01467">
    <property type="entry name" value="ARGREPRESSOR"/>
</dbReference>
<dbReference type="InterPro" id="IPR036251">
    <property type="entry name" value="Arg_repress_C_sf"/>
</dbReference>
<dbReference type="InterPro" id="IPR036388">
    <property type="entry name" value="WH-like_DNA-bd_sf"/>
</dbReference>
<comment type="subcellular location">
    <subcellularLocation>
        <location evidence="1 7">Cytoplasm</location>
    </subcellularLocation>
</comment>
<keyword evidence="5 7" id="KW-0238">DNA-binding</keyword>
<dbReference type="InterPro" id="IPR001669">
    <property type="entry name" value="Arg_repress"/>
</dbReference>
<dbReference type="Gene3D" id="3.30.1360.40">
    <property type="match status" value="1"/>
</dbReference>
<evidence type="ECO:0000256" key="7">
    <source>
        <dbReference type="HAMAP-Rule" id="MF_00173"/>
    </source>
</evidence>
<dbReference type="PANTHER" id="PTHR34471">
    <property type="entry name" value="ARGININE REPRESSOR"/>
    <property type="match status" value="1"/>
</dbReference>
<gene>
    <name evidence="7" type="primary">argR</name>
    <name evidence="10" type="ORF">DL07_10120</name>
</gene>
<protein>
    <recommendedName>
        <fullName evidence="7">Arginine repressor</fullName>
    </recommendedName>
</protein>
<feature type="domain" description="Arginine repressor DNA-binding" evidence="8">
    <location>
        <begin position="1"/>
        <end position="65"/>
    </location>
</feature>
<dbReference type="InterPro" id="IPR036390">
    <property type="entry name" value="WH_DNA-bd_sf"/>
</dbReference>
<dbReference type="GO" id="GO:0005737">
    <property type="term" value="C:cytoplasm"/>
    <property type="evidence" value="ECO:0007669"/>
    <property type="project" value="UniProtKB-SubCell"/>
</dbReference>
<dbReference type="Pfam" id="PF01316">
    <property type="entry name" value="Arg_repressor"/>
    <property type="match status" value="1"/>
</dbReference>
<evidence type="ECO:0000313" key="10">
    <source>
        <dbReference type="EMBL" id="KEO46249.1"/>
    </source>
</evidence>
<dbReference type="GO" id="GO:0006526">
    <property type="term" value="P:L-arginine biosynthetic process"/>
    <property type="evidence" value="ECO:0007669"/>
    <property type="project" value="UniProtKB-UniPathway"/>
</dbReference>
<dbReference type="SUPFAM" id="SSF46785">
    <property type="entry name" value="Winged helix' DNA-binding domain"/>
    <property type="match status" value="1"/>
</dbReference>
<sequence length="148" mass="16713">MKKNDRLELIRKIVQENKITTQGELVKLLQNEGLKATQATVSRDINEIGITKVPTEDGSYIYGLSTAPRRVGGTSVATRRLLRVDRQHAFMNIVVQPGTSRLIKKILLDEYRHLIFSVIADDDTLFLVAQSELAAIELQGQIIKWVEE</sequence>
<dbReference type="PANTHER" id="PTHR34471:SF1">
    <property type="entry name" value="ARGININE REPRESSOR"/>
    <property type="match status" value="1"/>
</dbReference>
<evidence type="ECO:0000256" key="2">
    <source>
        <dbReference type="ARBA" id="ARBA00008316"/>
    </source>
</evidence>
<keyword evidence="7" id="KW-0055">Arginine biosynthesis</keyword>
<evidence type="ECO:0000256" key="5">
    <source>
        <dbReference type="ARBA" id="ARBA00023125"/>
    </source>
</evidence>
<dbReference type="InterPro" id="IPR020900">
    <property type="entry name" value="Arg_repress_DNA-bd"/>
</dbReference>
<keyword evidence="6 7" id="KW-0804">Transcription</keyword>
<keyword evidence="4 7" id="KW-0805">Transcription regulation</keyword>
<dbReference type="Pfam" id="PF02863">
    <property type="entry name" value="Arg_repressor_C"/>
    <property type="match status" value="1"/>
</dbReference>
<dbReference type="Gene3D" id="1.10.10.10">
    <property type="entry name" value="Winged helix-like DNA-binding domain superfamily/Winged helix DNA-binding domain"/>
    <property type="match status" value="1"/>
</dbReference>
<dbReference type="GO" id="GO:0034618">
    <property type="term" value="F:arginine binding"/>
    <property type="evidence" value="ECO:0007669"/>
    <property type="project" value="InterPro"/>
</dbReference>
<name>A0A074JBP3_STRSL</name>
<dbReference type="RefSeq" id="WP_037601099.1">
    <property type="nucleotide sequence ID" value="NZ_CACRUJ010000010.1"/>
</dbReference>
<accession>A0A074JBP3</accession>
<dbReference type="GO" id="GO:0003700">
    <property type="term" value="F:DNA-binding transcription factor activity"/>
    <property type="evidence" value="ECO:0007669"/>
    <property type="project" value="UniProtKB-UniRule"/>
</dbReference>
<feature type="domain" description="Arginine repressor C-terminal" evidence="9">
    <location>
        <begin position="81"/>
        <end position="142"/>
    </location>
</feature>
<dbReference type="AlphaFoldDB" id="A0A074JBP3"/>
<evidence type="ECO:0000313" key="11">
    <source>
        <dbReference type="Proteomes" id="UP000027855"/>
    </source>
</evidence>
<reference evidence="10 11" key="1">
    <citation type="submission" date="2014-04" db="EMBL/GenBank/DDBJ databases">
        <title>Variable characteristics of bacteriocin-producing Streptococcus salivarius strains isolated from Malaysian subjects.</title>
        <authorList>
            <person name="Philip K."/>
            <person name="Barbour A."/>
        </authorList>
    </citation>
    <scope>NUCLEOTIDE SEQUENCE [LARGE SCALE GENOMIC DNA]</scope>
    <source>
        <strain evidence="10 11">NU10</strain>
    </source>
</reference>
<keyword evidence="3 7" id="KW-0963">Cytoplasm</keyword>
<dbReference type="EMBL" id="JJMT01000006">
    <property type="protein sequence ID" value="KEO46249.1"/>
    <property type="molecule type" value="Genomic_DNA"/>
</dbReference>
<evidence type="ECO:0000256" key="3">
    <source>
        <dbReference type="ARBA" id="ARBA00022490"/>
    </source>
</evidence>
<keyword evidence="7" id="KW-0028">Amino-acid biosynthesis</keyword>
<evidence type="ECO:0000256" key="4">
    <source>
        <dbReference type="ARBA" id="ARBA00023015"/>
    </source>
</evidence>
<comment type="caution">
    <text evidence="10">The sequence shown here is derived from an EMBL/GenBank/DDBJ whole genome shotgun (WGS) entry which is preliminary data.</text>
</comment>
<dbReference type="Proteomes" id="UP000027855">
    <property type="component" value="Unassembled WGS sequence"/>
</dbReference>
<keyword evidence="7" id="KW-0678">Repressor</keyword>
<comment type="similarity">
    <text evidence="2 7">Belongs to the ArgR family.</text>
</comment>
<dbReference type="HAMAP" id="MF_00173">
    <property type="entry name" value="Arg_repressor"/>
    <property type="match status" value="1"/>
</dbReference>
<dbReference type="InterPro" id="IPR020899">
    <property type="entry name" value="Arg_repress_C"/>
</dbReference>
<evidence type="ECO:0000256" key="1">
    <source>
        <dbReference type="ARBA" id="ARBA00004496"/>
    </source>
</evidence>
<dbReference type="UniPathway" id="UPA00068"/>
<dbReference type="GO" id="GO:0051259">
    <property type="term" value="P:protein complex oligomerization"/>
    <property type="evidence" value="ECO:0007669"/>
    <property type="project" value="InterPro"/>
</dbReference>
<comment type="pathway">
    <text evidence="7">Amino-acid biosynthesis; L-arginine biosynthesis [regulation].</text>
</comment>
<organism evidence="10 11">
    <name type="scientific">Streptococcus salivarius</name>
    <dbReference type="NCBI Taxonomy" id="1304"/>
    <lineage>
        <taxon>Bacteria</taxon>
        <taxon>Bacillati</taxon>
        <taxon>Bacillota</taxon>
        <taxon>Bacilli</taxon>
        <taxon>Lactobacillales</taxon>
        <taxon>Streptococcaceae</taxon>
        <taxon>Streptococcus</taxon>
    </lineage>
</organism>
<dbReference type="GO" id="GO:0003677">
    <property type="term" value="F:DNA binding"/>
    <property type="evidence" value="ECO:0007669"/>
    <property type="project" value="UniProtKB-KW"/>
</dbReference>
<dbReference type="SUPFAM" id="SSF55252">
    <property type="entry name" value="C-terminal domain of arginine repressor"/>
    <property type="match status" value="1"/>
</dbReference>
<evidence type="ECO:0000259" key="8">
    <source>
        <dbReference type="Pfam" id="PF01316"/>
    </source>
</evidence>
<evidence type="ECO:0000259" key="9">
    <source>
        <dbReference type="Pfam" id="PF02863"/>
    </source>
</evidence>
<comment type="function">
    <text evidence="7">Regulates arginine biosynthesis genes.</text>
</comment>
<dbReference type="GO" id="GO:1900079">
    <property type="term" value="P:regulation of arginine biosynthetic process"/>
    <property type="evidence" value="ECO:0007669"/>
    <property type="project" value="UniProtKB-UniRule"/>
</dbReference>
<proteinExistence type="inferred from homology"/>
<evidence type="ECO:0000256" key="6">
    <source>
        <dbReference type="ARBA" id="ARBA00023163"/>
    </source>
</evidence>